<dbReference type="Proteomes" id="UP000033684">
    <property type="component" value="Unassembled WGS sequence"/>
</dbReference>
<dbReference type="Gene3D" id="3.40.50.300">
    <property type="entry name" value="P-loop containing nucleotide triphosphate hydrolases"/>
    <property type="match status" value="1"/>
</dbReference>
<reference evidence="1 2" key="2">
    <citation type="journal article" date="2016" name="Microb. Ecol.">
        <title>Genome Characteristics of a Novel Type I Methanotroph (Sn10-6) Isolated from a Flooded Indian Rice Field.</title>
        <authorList>
            <person name="Rahalkar M.C."/>
            <person name="Pandit P.S."/>
            <person name="Dhakephalkar P.K."/>
            <person name="Pore S."/>
            <person name="Arora P."/>
            <person name="Kapse N."/>
        </authorList>
    </citation>
    <scope>NUCLEOTIDE SEQUENCE [LARGE SCALE GENOMIC DNA]</scope>
    <source>
        <strain evidence="1 2">Sn10-6</strain>
    </source>
</reference>
<dbReference type="Gene3D" id="3.30.420.240">
    <property type="match status" value="1"/>
</dbReference>
<dbReference type="EMBL" id="LAJX01000007">
    <property type="protein sequence ID" value="KJV08026.1"/>
    <property type="molecule type" value="Genomic_DNA"/>
</dbReference>
<dbReference type="InterPro" id="IPR027417">
    <property type="entry name" value="P-loop_NTPase"/>
</dbReference>
<organism evidence="1 2">
    <name type="scientific">Methylocucumis oryzae</name>
    <dbReference type="NCBI Taxonomy" id="1632867"/>
    <lineage>
        <taxon>Bacteria</taxon>
        <taxon>Pseudomonadati</taxon>
        <taxon>Pseudomonadota</taxon>
        <taxon>Gammaproteobacteria</taxon>
        <taxon>Methylococcales</taxon>
        <taxon>Methylococcaceae</taxon>
        <taxon>Methylocucumis</taxon>
    </lineage>
</organism>
<evidence type="ECO:0000313" key="2">
    <source>
        <dbReference type="Proteomes" id="UP000033684"/>
    </source>
</evidence>
<dbReference type="PATRIC" id="fig|1632867.3.peg.5123"/>
<comment type="caution">
    <text evidence="1">The sequence shown here is derived from an EMBL/GenBank/DDBJ whole genome shotgun (WGS) entry which is preliminary data.</text>
</comment>
<evidence type="ECO:0000313" key="1">
    <source>
        <dbReference type="EMBL" id="KJV08026.1"/>
    </source>
</evidence>
<dbReference type="AlphaFoldDB" id="A0A0F3IMT5"/>
<name>A0A0F3IMT5_9GAMM</name>
<protein>
    <recommendedName>
        <fullName evidence="3">Terminase</fullName>
    </recommendedName>
</protein>
<keyword evidence="2" id="KW-1185">Reference proteome</keyword>
<gene>
    <name evidence="1" type="ORF">VZ94_01040</name>
</gene>
<dbReference type="OrthoDB" id="9775154at2"/>
<dbReference type="RefSeq" id="WP_045777797.1">
    <property type="nucleotide sequence ID" value="NZ_LAJX01000007.1"/>
</dbReference>
<evidence type="ECO:0008006" key="3">
    <source>
        <dbReference type="Google" id="ProtNLM"/>
    </source>
</evidence>
<sequence length="506" mass="56712">MAKNKLIIEDPRYLPFVEKFSADPVRFALEVQGIFISDQQEILMTSVAQSRSRTSVASGHSTGKTTSIGNLVYWHMICHVNSVTFLTANDMDQLKATLWKEIAIAHERIKRGPHGWIAEHVEILADGTMRVIGFEKMWFVESKTANEQTANKMAGRHAEWLFIVGDEAATIPDSVISTLNGALSEQHNRFLLTSQPIKNAGFFWRTHNEISTLQGGEWNALTFNSLDSPFMSDDSFKELWDTYDDDERRVRLLGLFPEDSSGHMMNLKVANAMYRRGRIIKDDEAWGWGVSSDIASGEGLRDKSATVIGRVIGYGDHGPEARRVEIVHIPYFTNKIRSNVFANNIADESAELSNATCITDSGGLGINVCQSLEDMDKIVLRVNWGSPCWQKGNKERYLNLRAQAMHQAARAAKEGRLSILTLDHKRALTSQASRIPKAWTGNRRIVVPPKGAKEWQGLGSPDLWDAICFFFLENFQYIPAEKSSSKEIKNSAETVADEVAELFADL</sequence>
<accession>A0A0F3IMT5</accession>
<reference evidence="2" key="1">
    <citation type="submission" date="2015-03" db="EMBL/GenBank/DDBJ databases">
        <title>Draft genome sequence of a novel methanotroph (Sn10-6) isolated from flooded ricefield rhizosphere in India.</title>
        <authorList>
            <person name="Pandit P.S."/>
            <person name="Pore S.D."/>
            <person name="Arora P."/>
            <person name="Kapse N.G."/>
            <person name="Dhakephalkar P.K."/>
            <person name="Rahalkar M.C."/>
        </authorList>
    </citation>
    <scope>NUCLEOTIDE SEQUENCE [LARGE SCALE GENOMIC DNA]</scope>
    <source>
        <strain evidence="2">Sn10-6</strain>
    </source>
</reference>
<proteinExistence type="predicted"/>